<evidence type="ECO:0000256" key="6">
    <source>
        <dbReference type="ARBA" id="ARBA00022840"/>
    </source>
</evidence>
<reference evidence="10 11" key="1">
    <citation type="submission" date="2017-04" db="EMBL/GenBank/DDBJ databases">
        <authorList>
            <person name="Afonso C.L."/>
            <person name="Miller P.J."/>
            <person name="Scott M.A."/>
            <person name="Spackman E."/>
            <person name="Goraichik I."/>
            <person name="Dimitrov K.M."/>
            <person name="Suarez D.L."/>
            <person name="Swayne D.E."/>
        </authorList>
    </citation>
    <scope>NUCLEOTIDE SEQUENCE [LARGE SCALE GENOMIC DNA]</scope>
    <source>
        <strain evidence="10 11">DSM 12816</strain>
    </source>
</reference>
<dbReference type="SUPFAM" id="SSF56037">
    <property type="entry name" value="PheT/TilS domain"/>
    <property type="match status" value="1"/>
</dbReference>
<dbReference type="Pfam" id="PF01171">
    <property type="entry name" value="ATP_bind_3"/>
    <property type="match status" value="1"/>
</dbReference>
<comment type="subcellular location">
    <subcellularLocation>
        <location evidence="1 8">Cytoplasm</location>
    </subcellularLocation>
</comment>
<evidence type="ECO:0000313" key="11">
    <source>
        <dbReference type="Proteomes" id="UP000192790"/>
    </source>
</evidence>
<dbReference type="NCBIfam" id="TIGR02432">
    <property type="entry name" value="lysidine_TilS_N"/>
    <property type="match status" value="1"/>
</dbReference>
<keyword evidence="2 8" id="KW-0963">Cytoplasm</keyword>
<gene>
    <name evidence="8" type="primary">tilS</name>
    <name evidence="10" type="ORF">SAMN02745168_0290</name>
</gene>
<dbReference type="NCBIfam" id="TIGR02433">
    <property type="entry name" value="lysidine_TilS_C"/>
    <property type="match status" value="1"/>
</dbReference>
<dbReference type="EC" id="6.3.4.19" evidence="8"/>
<dbReference type="SUPFAM" id="SSF82829">
    <property type="entry name" value="MesJ substrate recognition domain-like"/>
    <property type="match status" value="1"/>
</dbReference>
<dbReference type="STRING" id="1122930.SAMN02745168_0290"/>
<dbReference type="GO" id="GO:0006400">
    <property type="term" value="P:tRNA modification"/>
    <property type="evidence" value="ECO:0007669"/>
    <property type="project" value="UniProtKB-UniRule"/>
</dbReference>
<dbReference type="InterPro" id="IPR012094">
    <property type="entry name" value="tRNA_Ile_lys_synt"/>
</dbReference>
<proteinExistence type="inferred from homology"/>
<keyword evidence="4 8" id="KW-0819">tRNA processing</keyword>
<evidence type="ECO:0000256" key="2">
    <source>
        <dbReference type="ARBA" id="ARBA00022490"/>
    </source>
</evidence>
<comment type="similarity">
    <text evidence="8">Belongs to the tRNA(Ile)-lysidine synthase family.</text>
</comment>
<organism evidence="10 11">
    <name type="scientific">Papillibacter cinnamivorans DSM 12816</name>
    <dbReference type="NCBI Taxonomy" id="1122930"/>
    <lineage>
        <taxon>Bacteria</taxon>
        <taxon>Bacillati</taxon>
        <taxon>Bacillota</taxon>
        <taxon>Clostridia</taxon>
        <taxon>Eubacteriales</taxon>
        <taxon>Oscillospiraceae</taxon>
        <taxon>Papillibacter</taxon>
    </lineage>
</organism>
<dbReference type="AlphaFoldDB" id="A0A1W2CZN7"/>
<dbReference type="SMART" id="SM00977">
    <property type="entry name" value="TilS_C"/>
    <property type="match status" value="1"/>
</dbReference>
<evidence type="ECO:0000256" key="5">
    <source>
        <dbReference type="ARBA" id="ARBA00022741"/>
    </source>
</evidence>
<evidence type="ECO:0000256" key="4">
    <source>
        <dbReference type="ARBA" id="ARBA00022694"/>
    </source>
</evidence>
<dbReference type="InterPro" id="IPR011063">
    <property type="entry name" value="TilS/TtcA_N"/>
</dbReference>
<evidence type="ECO:0000259" key="9">
    <source>
        <dbReference type="SMART" id="SM00977"/>
    </source>
</evidence>
<evidence type="ECO:0000256" key="7">
    <source>
        <dbReference type="ARBA" id="ARBA00048539"/>
    </source>
</evidence>
<dbReference type="PANTHER" id="PTHR43033:SF1">
    <property type="entry name" value="TRNA(ILE)-LYSIDINE SYNTHASE-RELATED"/>
    <property type="match status" value="1"/>
</dbReference>
<keyword evidence="5 8" id="KW-0547">Nucleotide-binding</keyword>
<keyword evidence="6 8" id="KW-0067">ATP-binding</keyword>
<comment type="catalytic activity">
    <reaction evidence="7 8">
        <text>cytidine(34) in tRNA(Ile2) + L-lysine + ATP = lysidine(34) in tRNA(Ile2) + AMP + diphosphate + H(+)</text>
        <dbReference type="Rhea" id="RHEA:43744"/>
        <dbReference type="Rhea" id="RHEA-COMP:10625"/>
        <dbReference type="Rhea" id="RHEA-COMP:10670"/>
        <dbReference type="ChEBI" id="CHEBI:15378"/>
        <dbReference type="ChEBI" id="CHEBI:30616"/>
        <dbReference type="ChEBI" id="CHEBI:32551"/>
        <dbReference type="ChEBI" id="CHEBI:33019"/>
        <dbReference type="ChEBI" id="CHEBI:82748"/>
        <dbReference type="ChEBI" id="CHEBI:83665"/>
        <dbReference type="ChEBI" id="CHEBI:456215"/>
        <dbReference type="EC" id="6.3.4.19"/>
    </reaction>
</comment>
<evidence type="ECO:0000313" key="10">
    <source>
        <dbReference type="EMBL" id="SMC90653.1"/>
    </source>
</evidence>
<dbReference type="Pfam" id="PF11734">
    <property type="entry name" value="TilS_C"/>
    <property type="match status" value="1"/>
</dbReference>
<dbReference type="GO" id="GO:0032267">
    <property type="term" value="F:tRNA(Ile)-lysidine synthase activity"/>
    <property type="evidence" value="ECO:0007669"/>
    <property type="project" value="UniProtKB-EC"/>
</dbReference>
<evidence type="ECO:0000256" key="3">
    <source>
        <dbReference type="ARBA" id="ARBA00022598"/>
    </source>
</evidence>
<dbReference type="InterPro" id="IPR012795">
    <property type="entry name" value="tRNA_Ile_lys_synt_N"/>
</dbReference>
<dbReference type="Gene3D" id="3.30.465.60">
    <property type="match status" value="1"/>
</dbReference>
<dbReference type="InterPro" id="IPR012796">
    <property type="entry name" value="Lysidine-tRNA-synth_C"/>
</dbReference>
<sequence length="462" mass="49394">MEDLPRQVLSFAQKYGMLPEGGLILCAVSGGADSMCLLKILMALAPEGNFTVAAAHYNHKLRGAAADSDEAFVRDFCGKNGIPFCAESGDVAAESRLRKTGIEETARAMRYDFLERAAETLGAARIATAHNSEDNAETVLMNLVRGSSLSGLSGIPPVRGRIVRPLLRTGRDQILLHLAGQNVPYVEDASNRETEYTRNKWRHLLFPLLRDLNPRAAEAVGRAAFLAGEDDAFLYSLAGRAVKGARPIPGGLALKASSLETLPSPVASRAILLLAEQVSDGRGCRSALHVENALAVLRDTEAASSCQLPGGVSFRREYGRLFLLNGQEGPSFSPISLSQGEKTLLMDGLWEIGCFASPPQDENILASPFVFRIKRDMINESLRARPRGPGDRIRLAGGNGSRSLKRLFIDAKVPHTLRGAVPVIVCGDRVVAVAGFGADRAFAALPGESALAITVKGDILDG</sequence>
<keyword evidence="11" id="KW-1185">Reference proteome</keyword>
<feature type="domain" description="Lysidine-tRNA(Ile) synthetase C-terminal" evidence="9">
    <location>
        <begin position="382"/>
        <end position="455"/>
    </location>
</feature>
<dbReference type="OrthoDB" id="9807403at2"/>
<protein>
    <recommendedName>
        <fullName evidence="8">tRNA(Ile)-lysidine synthase</fullName>
        <ecNumber evidence="8">6.3.4.19</ecNumber>
    </recommendedName>
    <alternativeName>
        <fullName evidence="8">tRNA(Ile)-2-lysyl-cytidine synthase</fullName>
    </alternativeName>
    <alternativeName>
        <fullName evidence="8">tRNA(Ile)-lysidine synthetase</fullName>
    </alternativeName>
</protein>
<dbReference type="PANTHER" id="PTHR43033">
    <property type="entry name" value="TRNA(ILE)-LYSIDINE SYNTHASE-RELATED"/>
    <property type="match status" value="1"/>
</dbReference>
<dbReference type="GO" id="GO:0005524">
    <property type="term" value="F:ATP binding"/>
    <property type="evidence" value="ECO:0007669"/>
    <property type="project" value="UniProtKB-UniRule"/>
</dbReference>
<evidence type="ECO:0000256" key="1">
    <source>
        <dbReference type="ARBA" id="ARBA00004496"/>
    </source>
</evidence>
<dbReference type="InterPro" id="IPR014729">
    <property type="entry name" value="Rossmann-like_a/b/a_fold"/>
</dbReference>
<dbReference type="Gene3D" id="3.40.50.620">
    <property type="entry name" value="HUPs"/>
    <property type="match status" value="1"/>
</dbReference>
<keyword evidence="3 8" id="KW-0436">Ligase</keyword>
<dbReference type="SUPFAM" id="SSF52402">
    <property type="entry name" value="Adenine nucleotide alpha hydrolases-like"/>
    <property type="match status" value="1"/>
</dbReference>
<dbReference type="CDD" id="cd01992">
    <property type="entry name" value="TilS_N"/>
    <property type="match status" value="1"/>
</dbReference>
<feature type="binding site" evidence="8">
    <location>
        <begin position="29"/>
        <end position="34"/>
    </location>
    <ligand>
        <name>ATP</name>
        <dbReference type="ChEBI" id="CHEBI:30616"/>
    </ligand>
</feature>
<comment type="domain">
    <text evidence="8">The N-terminal region contains the highly conserved SGGXDS motif, predicted to be a P-loop motif involved in ATP binding.</text>
</comment>
<dbReference type="HAMAP" id="MF_01161">
    <property type="entry name" value="tRNA_Ile_lys_synt"/>
    <property type="match status" value="1"/>
</dbReference>
<accession>A0A1W2CZN7</accession>
<comment type="function">
    <text evidence="8">Ligates lysine onto the cytidine present at position 34 of the AUA codon-specific tRNA(Ile) that contains the anticodon CAU, in an ATP-dependent manner. Cytidine is converted to lysidine, thus changing the amino acid specificity of the tRNA from methionine to isoleucine.</text>
</comment>
<evidence type="ECO:0000256" key="8">
    <source>
        <dbReference type="HAMAP-Rule" id="MF_01161"/>
    </source>
</evidence>
<dbReference type="EMBL" id="FWXW01000015">
    <property type="protein sequence ID" value="SMC90653.1"/>
    <property type="molecule type" value="Genomic_DNA"/>
</dbReference>
<dbReference type="RefSeq" id="WP_159448156.1">
    <property type="nucleotide sequence ID" value="NZ_FWXW01000015.1"/>
</dbReference>
<dbReference type="Proteomes" id="UP000192790">
    <property type="component" value="Unassembled WGS sequence"/>
</dbReference>
<name>A0A1W2CZN7_9FIRM</name>
<dbReference type="GO" id="GO:0005737">
    <property type="term" value="C:cytoplasm"/>
    <property type="evidence" value="ECO:0007669"/>
    <property type="project" value="UniProtKB-SubCell"/>
</dbReference>